<accession>A0A848DKL2</accession>
<reference evidence="3 4" key="1">
    <citation type="submission" date="2020-04" db="EMBL/GenBank/DDBJ databases">
        <authorList>
            <person name="Klaysubun C."/>
            <person name="Duangmal K."/>
            <person name="Lipun K."/>
        </authorList>
    </citation>
    <scope>NUCLEOTIDE SEQUENCE [LARGE SCALE GENOMIC DNA]</scope>
    <source>
        <strain evidence="3 4">DSM 45300</strain>
    </source>
</reference>
<dbReference type="AlphaFoldDB" id="A0A848DKL2"/>
<evidence type="ECO:0000313" key="3">
    <source>
        <dbReference type="EMBL" id="NMH93105.1"/>
    </source>
</evidence>
<protein>
    <submittedName>
        <fullName evidence="3">Uncharacterized protein</fullName>
    </submittedName>
</protein>
<dbReference type="Proteomes" id="UP000586918">
    <property type="component" value="Unassembled WGS sequence"/>
</dbReference>
<sequence>MPRPRWSHLAVAAGTAALTAGIISTVASPAPPSAAPPSAAPPSPASVLASPAATSTSPAAALPVGFAEPAVGARNLQVTALISKTSGGVSVTIAGVNIGNEPVTVVPRDLGPTGLTFRGASVPMSDPPAVRKRLVPGEAIVYACTVELPDMNSGTLAFTVAGVPISGQAAGD</sequence>
<dbReference type="EMBL" id="JAAXKZ010000057">
    <property type="protein sequence ID" value="NMH93105.1"/>
    <property type="molecule type" value="Genomic_DNA"/>
</dbReference>
<keyword evidence="2" id="KW-0732">Signal</keyword>
<evidence type="ECO:0000256" key="2">
    <source>
        <dbReference type="SAM" id="SignalP"/>
    </source>
</evidence>
<keyword evidence="4" id="KW-1185">Reference proteome</keyword>
<gene>
    <name evidence="3" type="ORF">HF519_16290</name>
</gene>
<feature type="region of interest" description="Disordered" evidence="1">
    <location>
        <begin position="29"/>
        <end position="51"/>
    </location>
</feature>
<evidence type="ECO:0000313" key="4">
    <source>
        <dbReference type="Proteomes" id="UP000586918"/>
    </source>
</evidence>
<dbReference type="RefSeq" id="WP_169413805.1">
    <property type="nucleotide sequence ID" value="NZ_JAAXKZ010000057.1"/>
</dbReference>
<proteinExistence type="predicted"/>
<evidence type="ECO:0000256" key="1">
    <source>
        <dbReference type="SAM" id="MobiDB-lite"/>
    </source>
</evidence>
<organism evidence="3 4">
    <name type="scientific">Pseudonocardia bannensis</name>
    <dbReference type="NCBI Taxonomy" id="630973"/>
    <lineage>
        <taxon>Bacteria</taxon>
        <taxon>Bacillati</taxon>
        <taxon>Actinomycetota</taxon>
        <taxon>Actinomycetes</taxon>
        <taxon>Pseudonocardiales</taxon>
        <taxon>Pseudonocardiaceae</taxon>
        <taxon>Pseudonocardia</taxon>
    </lineage>
</organism>
<name>A0A848DKL2_9PSEU</name>
<comment type="caution">
    <text evidence="3">The sequence shown here is derived from an EMBL/GenBank/DDBJ whole genome shotgun (WGS) entry which is preliminary data.</text>
</comment>
<feature type="chain" id="PRO_5039325645" evidence="2">
    <location>
        <begin position="30"/>
        <end position="172"/>
    </location>
</feature>
<feature type="compositionally biased region" description="Pro residues" evidence="1">
    <location>
        <begin position="29"/>
        <end position="44"/>
    </location>
</feature>
<feature type="signal peptide" evidence="2">
    <location>
        <begin position="1"/>
        <end position="29"/>
    </location>
</feature>